<dbReference type="EMBL" id="JBHTAR010000011">
    <property type="protein sequence ID" value="MFC7200018.1"/>
    <property type="molecule type" value="Genomic_DNA"/>
</dbReference>
<gene>
    <name evidence="1" type="ORF">ACFQJ9_11470</name>
</gene>
<dbReference type="Proteomes" id="UP001596447">
    <property type="component" value="Unassembled WGS sequence"/>
</dbReference>
<name>A0ABD5Z4W0_9EURY</name>
<evidence type="ECO:0000313" key="2">
    <source>
        <dbReference type="Proteomes" id="UP001596447"/>
    </source>
</evidence>
<evidence type="ECO:0000313" key="1">
    <source>
        <dbReference type="EMBL" id="MFC7200018.1"/>
    </source>
</evidence>
<protein>
    <submittedName>
        <fullName evidence="1">DUF1684 domain-containing protein</fullName>
    </submittedName>
</protein>
<dbReference type="PANTHER" id="PTHR41913">
    <property type="entry name" value="DUF1684 DOMAIN-CONTAINING PROTEIN"/>
    <property type="match status" value="1"/>
</dbReference>
<dbReference type="InterPro" id="IPR012467">
    <property type="entry name" value="DUF1684"/>
</dbReference>
<dbReference type="AlphaFoldDB" id="A0ABD5Z4W0"/>
<sequence>MSESDFDEEAWRERVTEFRREKDEFFTDHPQSPIPPEKRDAFEGLNYYDLDPDYRVTARLQWVQHSKTVSLEMTKGNAAEYERVATLGFGLDGEHHVFDAFRAEGMESLFVPFADATNGDTTYDIGRYLELDVTEEEADTGDEVVLDFNVAYAPFCAYSETYACPLPPEQNHLDVRVEAGEKRLEL</sequence>
<dbReference type="Gene3D" id="6.10.250.1680">
    <property type="match status" value="1"/>
</dbReference>
<reference evidence="1 2" key="1">
    <citation type="journal article" date="2019" name="Int. J. Syst. Evol. Microbiol.">
        <title>The Global Catalogue of Microorganisms (GCM) 10K type strain sequencing project: providing services to taxonomists for standard genome sequencing and annotation.</title>
        <authorList>
            <consortium name="The Broad Institute Genomics Platform"/>
            <consortium name="The Broad Institute Genome Sequencing Center for Infectious Disease"/>
            <person name="Wu L."/>
            <person name="Ma J."/>
        </authorList>
    </citation>
    <scope>NUCLEOTIDE SEQUENCE [LARGE SCALE GENOMIC DNA]</scope>
    <source>
        <strain evidence="1 2">XZGYJ-43</strain>
    </source>
</reference>
<proteinExistence type="predicted"/>
<organism evidence="1 2">
    <name type="scientific">Halospeciosus flavus</name>
    <dbReference type="NCBI Taxonomy" id="3032283"/>
    <lineage>
        <taxon>Archaea</taxon>
        <taxon>Methanobacteriati</taxon>
        <taxon>Methanobacteriota</taxon>
        <taxon>Stenosarchaea group</taxon>
        <taxon>Halobacteria</taxon>
        <taxon>Halobacteriales</taxon>
        <taxon>Halobacteriaceae</taxon>
        <taxon>Halospeciosus</taxon>
    </lineage>
</organism>
<comment type="caution">
    <text evidence="1">The sequence shown here is derived from an EMBL/GenBank/DDBJ whole genome shotgun (WGS) entry which is preliminary data.</text>
</comment>
<keyword evidence="2" id="KW-1185">Reference proteome</keyword>
<dbReference type="Pfam" id="PF07920">
    <property type="entry name" value="DUF1684"/>
    <property type="match status" value="1"/>
</dbReference>
<accession>A0ABD5Z4W0</accession>
<dbReference type="PANTHER" id="PTHR41913:SF1">
    <property type="entry name" value="DUF1684 DOMAIN-CONTAINING PROTEIN"/>
    <property type="match status" value="1"/>
</dbReference>
<dbReference type="RefSeq" id="WP_279529938.1">
    <property type="nucleotide sequence ID" value="NZ_CP122312.1"/>
</dbReference>